<evidence type="ECO:0000313" key="2">
    <source>
        <dbReference type="EMBL" id="OWP04415.1"/>
    </source>
</evidence>
<proteinExistence type="predicted"/>
<keyword evidence="3" id="KW-1185">Reference proteome</keyword>
<keyword evidence="1" id="KW-0732">Signal</keyword>
<organism evidence="2 3">
    <name type="scientific">Diplocarpon coronariae</name>
    <dbReference type="NCBI Taxonomy" id="2795749"/>
    <lineage>
        <taxon>Eukaryota</taxon>
        <taxon>Fungi</taxon>
        <taxon>Dikarya</taxon>
        <taxon>Ascomycota</taxon>
        <taxon>Pezizomycotina</taxon>
        <taxon>Leotiomycetes</taxon>
        <taxon>Helotiales</taxon>
        <taxon>Drepanopezizaceae</taxon>
        <taxon>Diplocarpon</taxon>
    </lineage>
</organism>
<gene>
    <name evidence="2" type="ORF">B2J93_4420</name>
</gene>
<protein>
    <submittedName>
        <fullName evidence="2">Uncharacterized protein</fullName>
    </submittedName>
</protein>
<evidence type="ECO:0000313" key="3">
    <source>
        <dbReference type="Proteomes" id="UP000242519"/>
    </source>
</evidence>
<dbReference type="EMBL" id="MZNU01000106">
    <property type="protein sequence ID" value="OWP04415.1"/>
    <property type="molecule type" value="Genomic_DNA"/>
</dbReference>
<dbReference type="AlphaFoldDB" id="A0A218ZAV4"/>
<name>A0A218ZAV4_9HELO</name>
<feature type="signal peptide" evidence="1">
    <location>
        <begin position="1"/>
        <end position="21"/>
    </location>
</feature>
<sequence length="153" mass="15782">MYLLAHASVLLLPFATCTVLSVPRDAPPFSYRNVTLSLFGGPASYTFSFPADGGSHSPSVPNPLTVSQIVSENFNIFYSCNLYFAAGPGDGKAVVLTSNAPGNEVAVGPPRALAGIACQPTAGGRGQYCLPEYGELAFGMLISGLGSIFGPFG</sequence>
<dbReference type="OrthoDB" id="4509278at2759"/>
<evidence type="ECO:0000256" key="1">
    <source>
        <dbReference type="SAM" id="SignalP"/>
    </source>
</evidence>
<comment type="caution">
    <text evidence="2">The sequence shown here is derived from an EMBL/GenBank/DDBJ whole genome shotgun (WGS) entry which is preliminary data.</text>
</comment>
<reference evidence="2 3" key="1">
    <citation type="submission" date="2017-04" db="EMBL/GenBank/DDBJ databases">
        <title>Draft genome sequence of Marssonina coronaria NL1: causal agent of apple blotch.</title>
        <authorList>
            <person name="Cheng Q."/>
        </authorList>
    </citation>
    <scope>NUCLEOTIDE SEQUENCE [LARGE SCALE GENOMIC DNA]</scope>
    <source>
        <strain evidence="2 3">NL1</strain>
    </source>
</reference>
<dbReference type="InParanoid" id="A0A218ZAV4"/>
<dbReference type="Proteomes" id="UP000242519">
    <property type="component" value="Unassembled WGS sequence"/>
</dbReference>
<accession>A0A218ZAV4</accession>
<feature type="chain" id="PRO_5012374831" evidence="1">
    <location>
        <begin position="22"/>
        <end position="153"/>
    </location>
</feature>